<sequence>MASPEVAWPAAVNLGASGPTLGCCPRVRYDNGGLALGRWRLAGEGRAATAHQGAAQAAVDSDARRRYSVADAGLSSPPVERTPWEELPRPCVVEVAGGSGLFPVEVAAERGSRRSHGGSRRDGLASHPGLLEPRDARPVAMALGTGGPRTSALVQCQCAGDHAAAVPQ</sequence>
<evidence type="ECO:0000313" key="3">
    <source>
        <dbReference type="Proteomes" id="UP001222027"/>
    </source>
</evidence>
<dbReference type="AlphaFoldDB" id="A0AAV8RKI2"/>
<comment type="caution">
    <text evidence="2">The sequence shown here is derived from an EMBL/GenBank/DDBJ whole genome shotgun (WGS) entry which is preliminary data.</text>
</comment>
<dbReference type="EMBL" id="JAQQAF010000003">
    <property type="protein sequence ID" value="KAJ8499502.1"/>
    <property type="molecule type" value="Genomic_DNA"/>
</dbReference>
<dbReference type="Proteomes" id="UP001222027">
    <property type="component" value="Unassembled WGS sequence"/>
</dbReference>
<organism evidence="2 3">
    <name type="scientific">Ensete ventricosum</name>
    <name type="common">Abyssinian banana</name>
    <name type="synonym">Musa ensete</name>
    <dbReference type="NCBI Taxonomy" id="4639"/>
    <lineage>
        <taxon>Eukaryota</taxon>
        <taxon>Viridiplantae</taxon>
        <taxon>Streptophyta</taxon>
        <taxon>Embryophyta</taxon>
        <taxon>Tracheophyta</taxon>
        <taxon>Spermatophyta</taxon>
        <taxon>Magnoliopsida</taxon>
        <taxon>Liliopsida</taxon>
        <taxon>Zingiberales</taxon>
        <taxon>Musaceae</taxon>
        <taxon>Ensete</taxon>
    </lineage>
</organism>
<evidence type="ECO:0000313" key="2">
    <source>
        <dbReference type="EMBL" id="KAJ8499502.1"/>
    </source>
</evidence>
<gene>
    <name evidence="2" type="ORF">OPV22_010054</name>
</gene>
<reference evidence="2 3" key="1">
    <citation type="submission" date="2022-12" db="EMBL/GenBank/DDBJ databases">
        <title>Chromosome-scale assembly of the Ensete ventricosum genome.</title>
        <authorList>
            <person name="Dussert Y."/>
            <person name="Stocks J."/>
            <person name="Wendawek A."/>
            <person name="Woldeyes F."/>
            <person name="Nichols R.A."/>
            <person name="Borrell J.S."/>
        </authorList>
    </citation>
    <scope>NUCLEOTIDE SEQUENCE [LARGE SCALE GENOMIC DNA]</scope>
    <source>
        <strain evidence="3">cv. Maze</strain>
        <tissue evidence="2">Seeds</tissue>
    </source>
</reference>
<accession>A0AAV8RKI2</accession>
<evidence type="ECO:0000256" key="1">
    <source>
        <dbReference type="SAM" id="MobiDB-lite"/>
    </source>
</evidence>
<keyword evidence="3" id="KW-1185">Reference proteome</keyword>
<name>A0AAV8RKI2_ENSVE</name>
<feature type="region of interest" description="Disordered" evidence="1">
    <location>
        <begin position="109"/>
        <end position="135"/>
    </location>
</feature>
<proteinExistence type="predicted"/>
<protein>
    <submittedName>
        <fullName evidence="2">Uncharacterized protein</fullName>
    </submittedName>
</protein>